<feature type="compositionally biased region" description="Acidic residues" evidence="1">
    <location>
        <begin position="749"/>
        <end position="763"/>
    </location>
</feature>
<feature type="compositionally biased region" description="Polar residues" evidence="1">
    <location>
        <begin position="15"/>
        <end position="31"/>
    </location>
</feature>
<accession>A0ABR3W7E0</accession>
<feature type="region of interest" description="Disordered" evidence="1">
    <location>
        <begin position="1"/>
        <end position="153"/>
    </location>
</feature>
<name>A0ABR3W7E0_9PEZI</name>
<dbReference type="Proteomes" id="UP001583177">
    <property type="component" value="Unassembled WGS sequence"/>
</dbReference>
<dbReference type="SUPFAM" id="SSF52047">
    <property type="entry name" value="RNI-like"/>
    <property type="match status" value="1"/>
</dbReference>
<feature type="compositionally biased region" description="Polar residues" evidence="1">
    <location>
        <begin position="90"/>
        <end position="116"/>
    </location>
</feature>
<evidence type="ECO:0000313" key="3">
    <source>
        <dbReference type="Proteomes" id="UP001583177"/>
    </source>
</evidence>
<dbReference type="PANTHER" id="PTHR34755:SF4">
    <property type="entry name" value="F-BOX DOMAIN-CONTAINING PROTEIN"/>
    <property type="match status" value="1"/>
</dbReference>
<feature type="compositionally biased region" description="Pro residues" evidence="1">
    <location>
        <begin position="707"/>
        <end position="716"/>
    </location>
</feature>
<sequence>MSQPASAGVRRNPRRSTTQAPSRPSNPNGRVTRSAARLPSPSSDSSDLEDDSDDSSANEAPTPRPRRALGNQTRQSARLKGITHHRPGPRSSQRTRAAEPTSSRPRRSQSNPASRTPSRHAKSTDFASKTGSARKRLNASRSASNEPQWPSSKVCPPWQHLEWTILVQILEYASSPLETKEDTRWLLSAGLTCKIFLGPALKALYRRPIPILSMNMATKFAALMHNLAVNHDVAEARRDHRRTMVESLVVSVTSLSTSRPFDLAELIQLLPSLSHLELYHEFDLPPYRQLDSKSKKWTYSQALVNSLKSAGGANAPMRLKSWRWSERMMDRDVVPPEQMRIIHEWPTFSQLRDITFVNFQVPSLKENKDPTDPDVFEADKNFISCISESLEPLENLKHLKMESSTVVDGQFLSLLPKTIEHLEIVNCWELTAEMLAEYLLTHGRNIRRLTLHHNQSLSLAFLPTLGSSCPQLRELSMNLTYYAHHEYYNDSDPFYDTLLTVTDVPVWPETIEVLDLEQLAKWDAATAEMFFQSLVDQAPRMSRLRCLAVKAMLDVPWRQRCEFRDRWVSMLRRVFLRKQTKPQPYHSLIQWPFLKGVPTAQEPTAQEPTAQEPTAHETSTDVRDAAVDSRIRRSNRIATHVAAPAPLPVETNLDNRRKRKRTASSARDLRRPKRAAISYKDPDTDEDLDLLELEESDREEPQDPSAPSTPPESPPSPDEDVPFVHGLCEVVNIRFDNQKPREFQLGMEDFLDEEEHESDDDEWTSDRDRDDDSDVYAW</sequence>
<keyword evidence="3" id="KW-1185">Reference proteome</keyword>
<dbReference type="InterPro" id="IPR032675">
    <property type="entry name" value="LRR_dom_sf"/>
</dbReference>
<protein>
    <recommendedName>
        <fullName evidence="4">F-box domain-containing protein</fullName>
    </recommendedName>
</protein>
<proteinExistence type="predicted"/>
<feature type="compositionally biased region" description="Polar residues" evidence="1">
    <location>
        <begin position="139"/>
        <end position="151"/>
    </location>
</feature>
<evidence type="ECO:0008006" key="4">
    <source>
        <dbReference type="Google" id="ProtNLM"/>
    </source>
</evidence>
<feature type="region of interest" description="Disordered" evidence="1">
    <location>
        <begin position="600"/>
        <end position="724"/>
    </location>
</feature>
<dbReference type="EMBL" id="JAWRVE010000135">
    <property type="protein sequence ID" value="KAL1854869.1"/>
    <property type="molecule type" value="Genomic_DNA"/>
</dbReference>
<evidence type="ECO:0000313" key="2">
    <source>
        <dbReference type="EMBL" id="KAL1854869.1"/>
    </source>
</evidence>
<dbReference type="PANTHER" id="PTHR34755">
    <property type="entry name" value="SERINE/ARGININE REPETITIVE MATRIX PROTEIN 3-RELATED"/>
    <property type="match status" value="1"/>
</dbReference>
<dbReference type="Gene3D" id="3.80.10.10">
    <property type="entry name" value="Ribonuclease Inhibitor"/>
    <property type="match status" value="1"/>
</dbReference>
<feature type="compositionally biased region" description="Basic and acidic residues" evidence="1">
    <location>
        <begin position="614"/>
        <end position="631"/>
    </location>
</feature>
<comment type="caution">
    <text evidence="2">The sequence shown here is derived from an EMBL/GenBank/DDBJ whole genome shotgun (WGS) entry which is preliminary data.</text>
</comment>
<feature type="compositionally biased region" description="Polar residues" evidence="1">
    <location>
        <begin position="601"/>
        <end position="612"/>
    </location>
</feature>
<dbReference type="InterPro" id="IPR052109">
    <property type="entry name" value="SRRM_Domain-Containing"/>
</dbReference>
<feature type="compositionally biased region" description="Acidic residues" evidence="1">
    <location>
        <begin position="683"/>
        <end position="702"/>
    </location>
</feature>
<organism evidence="2 3">
    <name type="scientific">Diaporthe australafricana</name>
    <dbReference type="NCBI Taxonomy" id="127596"/>
    <lineage>
        <taxon>Eukaryota</taxon>
        <taxon>Fungi</taxon>
        <taxon>Dikarya</taxon>
        <taxon>Ascomycota</taxon>
        <taxon>Pezizomycotina</taxon>
        <taxon>Sordariomycetes</taxon>
        <taxon>Sordariomycetidae</taxon>
        <taxon>Diaporthales</taxon>
        <taxon>Diaporthaceae</taxon>
        <taxon>Diaporthe</taxon>
    </lineage>
</organism>
<gene>
    <name evidence="2" type="ORF">Daus18300_011287</name>
</gene>
<feature type="region of interest" description="Disordered" evidence="1">
    <location>
        <begin position="744"/>
        <end position="778"/>
    </location>
</feature>
<feature type="compositionally biased region" description="Low complexity" evidence="1">
    <location>
        <begin position="33"/>
        <end position="45"/>
    </location>
</feature>
<evidence type="ECO:0000256" key="1">
    <source>
        <dbReference type="SAM" id="MobiDB-lite"/>
    </source>
</evidence>
<feature type="compositionally biased region" description="Acidic residues" evidence="1">
    <location>
        <begin position="46"/>
        <end position="56"/>
    </location>
</feature>
<reference evidence="2 3" key="1">
    <citation type="journal article" date="2024" name="IMA Fungus">
        <title>IMA Genome - F19 : A genome assembly and annotation guide to empower mycologists, including annotated draft genome sequences of Ceratocystis pirilliformis, Diaporthe australafricana, Fusarium ophioides, Paecilomyces lecythidis, and Sporothrix stenoceras.</title>
        <authorList>
            <person name="Aylward J."/>
            <person name="Wilson A.M."/>
            <person name="Visagie C.M."/>
            <person name="Spraker J."/>
            <person name="Barnes I."/>
            <person name="Buitendag C."/>
            <person name="Ceriani C."/>
            <person name="Del Mar Angel L."/>
            <person name="du Plessis D."/>
            <person name="Fuchs T."/>
            <person name="Gasser K."/>
            <person name="Kramer D."/>
            <person name="Li W."/>
            <person name="Munsamy K."/>
            <person name="Piso A."/>
            <person name="Price J.L."/>
            <person name="Sonnekus B."/>
            <person name="Thomas C."/>
            <person name="van der Nest A."/>
            <person name="van Dijk A."/>
            <person name="van Heerden A."/>
            <person name="van Vuuren N."/>
            <person name="Yilmaz N."/>
            <person name="Duong T.A."/>
            <person name="van der Merwe N.A."/>
            <person name="Wingfield M.J."/>
            <person name="Wingfield B.D."/>
        </authorList>
    </citation>
    <scope>NUCLEOTIDE SEQUENCE [LARGE SCALE GENOMIC DNA]</scope>
    <source>
        <strain evidence="2 3">CMW 18300</strain>
    </source>
</reference>